<dbReference type="SUPFAM" id="SSF53448">
    <property type="entry name" value="Nucleotide-diphospho-sugar transferases"/>
    <property type="match status" value="1"/>
</dbReference>
<comment type="caution">
    <text evidence="10">The sequence shown here is derived from an EMBL/GenBank/DDBJ whole genome shotgun (WGS) entry which is preliminary data.</text>
</comment>
<dbReference type="AlphaFoldDB" id="A0A5M8PMF6"/>
<dbReference type="GO" id="GO:0000033">
    <property type="term" value="F:alpha-1,3-mannosyltransferase activity"/>
    <property type="evidence" value="ECO:0007669"/>
    <property type="project" value="TreeGrafter"/>
</dbReference>
<protein>
    <submittedName>
        <fullName evidence="10">Uncharacterized protein</fullName>
    </submittedName>
</protein>
<keyword evidence="3" id="KW-0328">Glycosyltransferase</keyword>
<dbReference type="OrthoDB" id="430354at2759"/>
<name>A0A5M8PMF6_9LECA</name>
<dbReference type="PANTHER" id="PTHR31392:SF1">
    <property type="entry name" value="ALPHA-1,3-MANNOSYLTRANSFERASE MNN1-RELATED"/>
    <property type="match status" value="1"/>
</dbReference>
<evidence type="ECO:0000313" key="11">
    <source>
        <dbReference type="Proteomes" id="UP000324767"/>
    </source>
</evidence>
<dbReference type="Pfam" id="PF11051">
    <property type="entry name" value="Mannosyl_trans3"/>
    <property type="match status" value="1"/>
</dbReference>
<dbReference type="InterPro" id="IPR022751">
    <property type="entry name" value="Alpha_mannosyltransferase"/>
</dbReference>
<proteinExistence type="inferred from homology"/>
<dbReference type="Proteomes" id="UP000324767">
    <property type="component" value="Unassembled WGS sequence"/>
</dbReference>
<evidence type="ECO:0000256" key="9">
    <source>
        <dbReference type="ARBA" id="ARBA00023180"/>
    </source>
</evidence>
<keyword evidence="8" id="KW-0472">Membrane</keyword>
<evidence type="ECO:0000256" key="3">
    <source>
        <dbReference type="ARBA" id="ARBA00022676"/>
    </source>
</evidence>
<keyword evidence="5" id="KW-0812">Transmembrane</keyword>
<evidence type="ECO:0000256" key="5">
    <source>
        <dbReference type="ARBA" id="ARBA00022692"/>
    </source>
</evidence>
<dbReference type="GO" id="GO:0016020">
    <property type="term" value="C:membrane"/>
    <property type="evidence" value="ECO:0007669"/>
    <property type="project" value="UniProtKB-SubCell"/>
</dbReference>
<reference evidence="10 11" key="1">
    <citation type="submission" date="2019-09" db="EMBL/GenBank/DDBJ databases">
        <title>The hologenome of the rock-dwelling lichen Lasallia pustulata.</title>
        <authorList>
            <person name="Greshake Tzovaras B."/>
            <person name="Segers F."/>
            <person name="Bicker A."/>
            <person name="Dal Grande F."/>
            <person name="Otte J."/>
            <person name="Hankeln T."/>
            <person name="Schmitt I."/>
            <person name="Ebersberger I."/>
        </authorList>
    </citation>
    <scope>NUCLEOTIDE SEQUENCE [LARGE SCALE GENOMIC DNA]</scope>
    <source>
        <strain evidence="10">A1-1</strain>
    </source>
</reference>
<keyword evidence="9" id="KW-0325">Glycoprotein</keyword>
<organism evidence="10 11">
    <name type="scientific">Lasallia pustulata</name>
    <dbReference type="NCBI Taxonomy" id="136370"/>
    <lineage>
        <taxon>Eukaryota</taxon>
        <taxon>Fungi</taxon>
        <taxon>Dikarya</taxon>
        <taxon>Ascomycota</taxon>
        <taxon>Pezizomycotina</taxon>
        <taxon>Lecanoromycetes</taxon>
        <taxon>OSLEUM clade</taxon>
        <taxon>Umbilicariomycetidae</taxon>
        <taxon>Umbilicariales</taxon>
        <taxon>Umbilicariaceae</taxon>
        <taxon>Lasallia</taxon>
    </lineage>
</organism>
<evidence type="ECO:0000256" key="6">
    <source>
        <dbReference type="ARBA" id="ARBA00022968"/>
    </source>
</evidence>
<evidence type="ECO:0000256" key="7">
    <source>
        <dbReference type="ARBA" id="ARBA00022989"/>
    </source>
</evidence>
<sequence length="505" mass="57184">MEVLLSLSQLGSRCVSTIAGQLHALPSLPAPPSIFSRIPQPSRLPKNIVSLALSLIFLYLLYEAFGLFSQARANTAHRIYIDQVNTTQHELQALLAQPISDEDFAGMGERIALFASILQTHVSDASLDRTSFHSLFQDYFPWWNPSHSTYTPWSSLSTASADNTTGIVMCAGSNNFLFAVQHIQTLRNVLHSTLPIQIAYAGDDDLHYSDRVILTSLGPNIETVNLLDHFHESVTGLKTGTWAQKPFAMLASRFQKVIIVDADTIFMQKPDKLFDEEPGLVGTGTLFYHDMARRQITDERQGWFHRLMEGREPSQMLNQSAFWSEGVFVEMESGVVCMDKGRPSVFMSLVFSSWMETEVVRKTVTGVHTHGDKETYWIAAELSNTPYHFNPEYAGKLGVLRNNLKNEQSVCGVHLLHLDSNRNPLWFNFSLRKNKGLEGSREMASFTHWVSGNATTRLEWEYEGVDRVWCAWGAEPHALEGTEYWDVLLEMRREAEKVDELYPDR</sequence>
<accession>A0A5M8PMF6</accession>
<dbReference type="Gene3D" id="3.90.550.10">
    <property type="entry name" value="Spore Coat Polysaccharide Biosynthesis Protein SpsA, Chain A"/>
    <property type="match status" value="1"/>
</dbReference>
<dbReference type="InterPro" id="IPR029044">
    <property type="entry name" value="Nucleotide-diphossugar_trans"/>
</dbReference>
<comment type="subcellular location">
    <subcellularLocation>
        <location evidence="1">Membrane</location>
        <topology evidence="1">Single-pass type II membrane protein</topology>
    </subcellularLocation>
</comment>
<dbReference type="GO" id="GO:0006493">
    <property type="term" value="P:protein O-linked glycosylation"/>
    <property type="evidence" value="ECO:0007669"/>
    <property type="project" value="TreeGrafter"/>
</dbReference>
<keyword evidence="7" id="KW-1133">Transmembrane helix</keyword>
<keyword evidence="4" id="KW-0808">Transferase</keyword>
<keyword evidence="6" id="KW-0735">Signal-anchor</keyword>
<evidence type="ECO:0000256" key="2">
    <source>
        <dbReference type="ARBA" id="ARBA00009105"/>
    </source>
</evidence>
<evidence type="ECO:0000313" key="10">
    <source>
        <dbReference type="EMBL" id="KAA6410048.1"/>
    </source>
</evidence>
<dbReference type="PANTHER" id="PTHR31392">
    <property type="entry name" value="ALPHA-1,3-MANNOSYLTRANSFERASE MNN1-RELATED"/>
    <property type="match status" value="1"/>
</dbReference>
<comment type="similarity">
    <text evidence="2">Belongs to the MNN1/MNT family.</text>
</comment>
<dbReference type="EMBL" id="VXIT01000010">
    <property type="protein sequence ID" value="KAA6410048.1"/>
    <property type="molecule type" value="Genomic_DNA"/>
</dbReference>
<evidence type="ECO:0000256" key="8">
    <source>
        <dbReference type="ARBA" id="ARBA00023136"/>
    </source>
</evidence>
<dbReference type="GO" id="GO:0005794">
    <property type="term" value="C:Golgi apparatus"/>
    <property type="evidence" value="ECO:0007669"/>
    <property type="project" value="TreeGrafter"/>
</dbReference>
<evidence type="ECO:0000256" key="4">
    <source>
        <dbReference type="ARBA" id="ARBA00022679"/>
    </source>
</evidence>
<evidence type="ECO:0000256" key="1">
    <source>
        <dbReference type="ARBA" id="ARBA00004606"/>
    </source>
</evidence>
<gene>
    <name evidence="10" type="ORF">FRX48_06662</name>
</gene>